<evidence type="ECO:0000313" key="3">
    <source>
        <dbReference type="Proteomes" id="UP001432027"/>
    </source>
</evidence>
<organism evidence="2 3">
    <name type="scientific">Pristionchus entomophagus</name>
    <dbReference type="NCBI Taxonomy" id="358040"/>
    <lineage>
        <taxon>Eukaryota</taxon>
        <taxon>Metazoa</taxon>
        <taxon>Ecdysozoa</taxon>
        <taxon>Nematoda</taxon>
        <taxon>Chromadorea</taxon>
        <taxon>Rhabditida</taxon>
        <taxon>Rhabditina</taxon>
        <taxon>Diplogasteromorpha</taxon>
        <taxon>Diplogasteroidea</taxon>
        <taxon>Neodiplogasteridae</taxon>
        <taxon>Pristionchus</taxon>
    </lineage>
</organism>
<name>A0AAV5TUL7_9BILA</name>
<feature type="non-terminal residue" evidence="2">
    <location>
        <position position="1"/>
    </location>
</feature>
<gene>
    <name evidence="2" type="ORF">PENTCL1PPCAC_20103</name>
</gene>
<feature type="region of interest" description="Disordered" evidence="1">
    <location>
        <begin position="1"/>
        <end position="49"/>
    </location>
</feature>
<accession>A0AAV5TUL7</accession>
<dbReference type="AlphaFoldDB" id="A0AAV5TUL7"/>
<evidence type="ECO:0000313" key="2">
    <source>
        <dbReference type="EMBL" id="GMS97928.1"/>
    </source>
</evidence>
<evidence type="ECO:0000256" key="1">
    <source>
        <dbReference type="SAM" id="MobiDB-lite"/>
    </source>
</evidence>
<keyword evidence="3" id="KW-1185">Reference proteome</keyword>
<comment type="caution">
    <text evidence="2">The sequence shown here is derived from an EMBL/GenBank/DDBJ whole genome shotgun (WGS) entry which is preliminary data.</text>
</comment>
<proteinExistence type="predicted"/>
<sequence length="72" mass="8042">TPRLKQKVPAMEHSLEKSTVDYCSETVEDDDCDARQQGQSHEGEDNDLPEMLRGEIVLCLSRRLHGGEEGGD</sequence>
<dbReference type="Proteomes" id="UP001432027">
    <property type="component" value="Unassembled WGS sequence"/>
</dbReference>
<protein>
    <submittedName>
        <fullName evidence="2">Uncharacterized protein</fullName>
    </submittedName>
</protein>
<feature type="non-terminal residue" evidence="2">
    <location>
        <position position="72"/>
    </location>
</feature>
<dbReference type="EMBL" id="BTSX01000005">
    <property type="protein sequence ID" value="GMS97928.1"/>
    <property type="molecule type" value="Genomic_DNA"/>
</dbReference>
<reference evidence="2" key="1">
    <citation type="submission" date="2023-10" db="EMBL/GenBank/DDBJ databases">
        <title>Genome assembly of Pristionchus species.</title>
        <authorList>
            <person name="Yoshida K."/>
            <person name="Sommer R.J."/>
        </authorList>
    </citation>
    <scope>NUCLEOTIDE SEQUENCE</scope>
    <source>
        <strain evidence="2">RS0144</strain>
    </source>
</reference>